<dbReference type="InterPro" id="IPR002455">
    <property type="entry name" value="GPCR3_GABA-B"/>
</dbReference>
<keyword evidence="4" id="KW-0297">G-protein coupled receptor</keyword>
<evidence type="ECO:0000313" key="12">
    <source>
        <dbReference type="EMBL" id="CAE7201993.1"/>
    </source>
</evidence>
<organism evidence="12 13">
    <name type="scientific">Symbiodinium natans</name>
    <dbReference type="NCBI Taxonomy" id="878477"/>
    <lineage>
        <taxon>Eukaryota</taxon>
        <taxon>Sar</taxon>
        <taxon>Alveolata</taxon>
        <taxon>Dinophyceae</taxon>
        <taxon>Suessiales</taxon>
        <taxon>Symbiodiniaceae</taxon>
        <taxon>Symbiodinium</taxon>
    </lineage>
</organism>
<evidence type="ECO:0000256" key="5">
    <source>
        <dbReference type="ARBA" id="ARBA00023136"/>
    </source>
</evidence>
<evidence type="ECO:0000256" key="9">
    <source>
        <dbReference type="SAM" id="Phobius"/>
    </source>
</evidence>
<keyword evidence="13" id="KW-1185">Reference proteome</keyword>
<evidence type="ECO:0000256" key="10">
    <source>
        <dbReference type="SAM" id="SignalP"/>
    </source>
</evidence>
<feature type="transmembrane region" description="Helical" evidence="9">
    <location>
        <begin position="1245"/>
        <end position="1278"/>
    </location>
</feature>
<evidence type="ECO:0000256" key="3">
    <source>
        <dbReference type="ARBA" id="ARBA00022989"/>
    </source>
</evidence>
<evidence type="ECO:0000313" key="13">
    <source>
        <dbReference type="Proteomes" id="UP000604046"/>
    </source>
</evidence>
<evidence type="ECO:0000256" key="4">
    <source>
        <dbReference type="ARBA" id="ARBA00023040"/>
    </source>
</evidence>
<dbReference type="PANTHER" id="PTHR10519">
    <property type="entry name" value="GABA-B RECEPTOR"/>
    <property type="match status" value="1"/>
</dbReference>
<dbReference type="GO" id="GO:0038039">
    <property type="term" value="C:G protein-coupled receptor heterodimeric complex"/>
    <property type="evidence" value="ECO:0007669"/>
    <property type="project" value="TreeGrafter"/>
</dbReference>
<dbReference type="InterPro" id="IPR028082">
    <property type="entry name" value="Peripla_BP_I"/>
</dbReference>
<dbReference type="Proteomes" id="UP000604046">
    <property type="component" value="Unassembled WGS sequence"/>
</dbReference>
<feature type="domain" description="Receptor ligand binding region" evidence="11">
    <location>
        <begin position="828"/>
        <end position="1205"/>
    </location>
</feature>
<proteinExistence type="predicted"/>
<keyword evidence="8" id="KW-0807">Transducer</keyword>
<name>A0A812JAJ8_9DINO</name>
<sequence>MLALAGSRSLVAIAALLQVLGASAVTVTDVQWKAGVIAAGRQSWLIAKVQFEFLMIAKGVNVSKSMANMEESISLFDSGHIVLRDGNGLDIVEAPSQIIVTALGNVQAKWSPFKNFLKDNVASTSPAVLSTLDDMGSELYGLTQICASRYVDAISGAGANFSGLQVNTANRQSMLVEKMAAEAFLLHFGVRPDTMLNRIVETRTLFVDAHAGLLEGLNFVGLEATVNKCISKKMRLVTFFWDEFKEAIDTVIFEELASDKSLNDIVAKIAGLRTEAAAATLAYADPPPSCPTTMTRRQWQMAFDVSTRQLMHAQKACRLFLQAAKGVNTLDSRILFSNSDVSATADLKMMREGSVAADMAAAPTQLVSEQYGVMWLRWLSLGNFMAQNINFVSDEDHRLLQIVEDQGKQFVNYGFEALENIFIECKLKAPEVNCEELKVTGVQRILIQKAAFEAVLIGLARNVTENKKEMIQTIARFEGSQSGLIHQQPGLPRTLDICILQEMKHVDDLWTPFKSLLLQVHDGDHSVATLLTIWGMTWDAGVDPMSAQLTVAMRAYADGRGVCTPPLTASRQELESAIKELGFLRAGTQKWAKHIFLSDIGIDSAENMNMSHATLKDLSTQLERVISGDTSATLPVPIVQVVVDRLVDLAEDLADVQSLTVDQYADASLNLLQKSELAINAYIDAAFHMDRNVPGARSSLASSLLMLLEKMCKEAVLVGLGKGSAAELASSINRYETSQQTLKAGNSAEEYAAAVAQMEIVQAIALSGAASDIALSEITSKADAVKAALLPAIDFYSVMTVKKIKAPIDILVPLPMTGRWSPGPTMKTAAMIGRDIINQQQLVLPGFEIKLKFLDDQCDYEHAMRAVLEEFASTDSWVGLAGMGCSSVCESLAVVSSSMWIPTVGMDCSGKSLSDTSLFPDFVRLGVKTTSAKNVIIEWAEMFAWEHIAIVSGDPAIYRNEATEYQEAFGDAGVGNSYASLIETDWQGMLSTMAALKDGKRRVVMVFGNETLFRMVVCASAEVGSREGMVWISVGIRSRSWWTVNDEAVLQHSASCTGSKVSSLLQGALFITGLGKSASQAEQPLDCYDGYTSDSLLDLINKSIAQGYEDVTGNSTNSTDATGAIENPHVELMGAGADAICVQAKAIQHMLLEHDISKLRSPQHAVYKKAVSFIREELEIEGVSGPVKFSGNDKPGRLGLWQLSGSERIPVGTVYENGTIETGWSEGLRNETWLPAFPEPEPFPIVYVVVSLAAVWMICCPLLFGCLAGHYGSLSALFAWMPKGSRRKEAKEALGV</sequence>
<keyword evidence="5 9" id="KW-0472">Membrane</keyword>
<comment type="caution">
    <text evidence="12">The sequence shown here is derived from an EMBL/GenBank/DDBJ whole genome shotgun (WGS) entry which is preliminary data.</text>
</comment>
<gene>
    <name evidence="12" type="primary">GABBR1</name>
    <name evidence="12" type="ORF">SNAT2548_LOCUS6080</name>
</gene>
<keyword evidence="6" id="KW-0675">Receptor</keyword>
<accession>A0A812JAJ8</accession>
<evidence type="ECO:0000256" key="6">
    <source>
        <dbReference type="ARBA" id="ARBA00023170"/>
    </source>
</evidence>
<keyword evidence="2 9" id="KW-0812">Transmembrane</keyword>
<dbReference type="InterPro" id="IPR001828">
    <property type="entry name" value="ANF_lig-bd_rcpt"/>
</dbReference>
<evidence type="ECO:0000259" key="11">
    <source>
        <dbReference type="Pfam" id="PF01094"/>
    </source>
</evidence>
<feature type="chain" id="PRO_5032693717" evidence="10">
    <location>
        <begin position="25"/>
        <end position="1296"/>
    </location>
</feature>
<dbReference type="EMBL" id="CAJNDS010000400">
    <property type="protein sequence ID" value="CAE7201993.1"/>
    <property type="molecule type" value="Genomic_DNA"/>
</dbReference>
<feature type="signal peptide" evidence="10">
    <location>
        <begin position="1"/>
        <end position="24"/>
    </location>
</feature>
<evidence type="ECO:0000256" key="1">
    <source>
        <dbReference type="ARBA" id="ARBA00004370"/>
    </source>
</evidence>
<comment type="subcellular location">
    <subcellularLocation>
        <location evidence="1">Membrane</location>
    </subcellularLocation>
</comment>
<dbReference type="PANTHER" id="PTHR10519:SF20">
    <property type="entry name" value="G-PROTEIN COUPLED RECEPTOR 156-RELATED"/>
    <property type="match status" value="1"/>
</dbReference>
<evidence type="ECO:0000256" key="8">
    <source>
        <dbReference type="ARBA" id="ARBA00023224"/>
    </source>
</evidence>
<evidence type="ECO:0000256" key="7">
    <source>
        <dbReference type="ARBA" id="ARBA00023180"/>
    </source>
</evidence>
<dbReference type="GO" id="GO:0004965">
    <property type="term" value="F:G protein-coupled GABA receptor activity"/>
    <property type="evidence" value="ECO:0007669"/>
    <property type="project" value="InterPro"/>
</dbReference>
<keyword evidence="3 9" id="KW-1133">Transmembrane helix</keyword>
<keyword evidence="7" id="KW-0325">Glycoprotein</keyword>
<dbReference type="OrthoDB" id="2150267at2759"/>
<dbReference type="Pfam" id="PF01094">
    <property type="entry name" value="ANF_receptor"/>
    <property type="match status" value="1"/>
</dbReference>
<protein>
    <submittedName>
        <fullName evidence="12">GABBR1 protein</fullName>
    </submittedName>
</protein>
<evidence type="ECO:0000256" key="2">
    <source>
        <dbReference type="ARBA" id="ARBA00022692"/>
    </source>
</evidence>
<dbReference type="GO" id="GO:0007214">
    <property type="term" value="P:gamma-aminobutyric acid signaling pathway"/>
    <property type="evidence" value="ECO:0007669"/>
    <property type="project" value="TreeGrafter"/>
</dbReference>
<reference evidence="12" key="1">
    <citation type="submission" date="2021-02" db="EMBL/GenBank/DDBJ databases">
        <authorList>
            <person name="Dougan E. K."/>
            <person name="Rhodes N."/>
            <person name="Thang M."/>
            <person name="Chan C."/>
        </authorList>
    </citation>
    <scope>NUCLEOTIDE SEQUENCE</scope>
</reference>
<dbReference type="Gene3D" id="3.40.50.2300">
    <property type="match status" value="2"/>
</dbReference>
<keyword evidence="10" id="KW-0732">Signal</keyword>
<dbReference type="SUPFAM" id="SSF53822">
    <property type="entry name" value="Periplasmic binding protein-like I"/>
    <property type="match status" value="1"/>
</dbReference>